<evidence type="ECO:0000256" key="1">
    <source>
        <dbReference type="ARBA" id="ARBA00022741"/>
    </source>
</evidence>
<comment type="caution">
    <text evidence="5">The sequence shown here is derived from an EMBL/GenBank/DDBJ whole genome shotgun (WGS) entry which is preliminary data.</text>
</comment>
<dbReference type="AlphaFoldDB" id="A0A9X3C0W4"/>
<evidence type="ECO:0000256" key="4">
    <source>
        <dbReference type="SAM" id="MobiDB-lite"/>
    </source>
</evidence>
<keyword evidence="6" id="KW-1185">Reference proteome</keyword>
<reference evidence="5" key="2">
    <citation type="journal article" date="2022" name="BMC Genomics">
        <title>Comparative genome analysis of mycobacteria focusing on tRNA and non-coding RNA.</title>
        <authorList>
            <person name="Behra P.R.K."/>
            <person name="Pettersson B.M.F."/>
            <person name="Ramesh M."/>
            <person name="Das S."/>
            <person name="Dasgupta S."/>
            <person name="Kirsebom L.A."/>
        </authorList>
    </citation>
    <scope>NUCLEOTIDE SEQUENCE</scope>
    <source>
        <strain evidence="5">DSM 44615</strain>
    </source>
</reference>
<protein>
    <submittedName>
        <fullName evidence="5">Hsp70 family protein</fullName>
    </submittedName>
</protein>
<accession>A0A9X3C0W4</accession>
<dbReference type="Gene3D" id="3.90.640.10">
    <property type="entry name" value="Actin, Chain A, domain 4"/>
    <property type="match status" value="1"/>
</dbReference>
<keyword evidence="1" id="KW-0547">Nucleotide-binding</keyword>
<dbReference type="Proteomes" id="UP001140293">
    <property type="component" value="Unassembled WGS sequence"/>
</dbReference>
<evidence type="ECO:0000256" key="2">
    <source>
        <dbReference type="ARBA" id="ARBA00022840"/>
    </source>
</evidence>
<dbReference type="InterPro" id="IPR013126">
    <property type="entry name" value="Hsp_70_fam"/>
</dbReference>
<feature type="region of interest" description="Disordered" evidence="4">
    <location>
        <begin position="493"/>
        <end position="622"/>
    </location>
</feature>
<dbReference type="Pfam" id="PF00012">
    <property type="entry name" value="HSP70"/>
    <property type="match status" value="1"/>
</dbReference>
<evidence type="ECO:0000256" key="3">
    <source>
        <dbReference type="ARBA" id="ARBA00023186"/>
    </source>
</evidence>
<name>A0A9X3C0W4_9MYCO</name>
<organism evidence="5 6">
    <name type="scientific">[Mycobacterium] manitobense</name>
    <dbReference type="NCBI Taxonomy" id="190147"/>
    <lineage>
        <taxon>Bacteria</taxon>
        <taxon>Bacillati</taxon>
        <taxon>Actinomycetota</taxon>
        <taxon>Actinomycetes</taxon>
        <taxon>Mycobacteriales</taxon>
        <taxon>Mycobacteriaceae</taxon>
        <taxon>Mycolicibacterium</taxon>
    </lineage>
</organism>
<sequence>MTDSLGLSIGMTNLVAARFGRDPVMRRSILTVFDDRPAEVGLAAENPPRSSPGMVLSGFVDRVGDPVPLVAADGSAHRGEQVLAEALDTMARTAGGGAPVAIAVPAHWGPATVGALRGALRNHPGLASDGAPAALIPDSVAALAALQAAPGLPDAGVVVLCDFGGSGTSITLADASSNLDAVGQTVRHTDFSGDGVDQLLLNHVISGIADANDADPAGTAAVGSLARLRDACRQAKERLSADTATVVPAELPGVRTDFRVTRAELEQLIAGGLAGVLAAVEDTLRRNNIAPADVSAVATVGGGAHIPLVTQQLSERLRAPVVTTPQSQLNIAAGAALVAGRGLSAEAPTGMAPIAPDAPTGMAPIAPDAPTGLAPAADAPTGMAPAAWVAGAAGLAAGESASDGASSATFRALAWSQDDAPTDEPVPYAGEDYTVDAGTGAARPPIAFAPGGEEAQYPPEPEPLPWYKRPPILFGAAAVAALAAISGLAVTLTSTTGDSSPVTETSTTYSMEPSFAPLPPPVTTVTVGPDGRATTTVSQPPPPPPPPPSSTTTTSPTTTTQPTTTTTTTTTTQPTTTTTRPTTTQPTTTAPPPPTTTVVPDPPDPPDPPEPPTTVIVPGDGA</sequence>
<gene>
    <name evidence="5" type="ORF">H7I41_29435</name>
</gene>
<dbReference type="CDD" id="cd10170">
    <property type="entry name" value="ASKHA_NBD_HSP70"/>
    <property type="match status" value="1"/>
</dbReference>
<dbReference type="Gene3D" id="3.30.420.40">
    <property type="match status" value="2"/>
</dbReference>
<feature type="compositionally biased region" description="Low complexity" evidence="4">
    <location>
        <begin position="550"/>
        <end position="588"/>
    </location>
</feature>
<proteinExistence type="predicted"/>
<feature type="compositionally biased region" description="Pro residues" evidence="4">
    <location>
        <begin position="539"/>
        <end position="549"/>
    </location>
</feature>
<evidence type="ECO:0000313" key="5">
    <source>
        <dbReference type="EMBL" id="MCV7174047.1"/>
    </source>
</evidence>
<keyword evidence="3" id="KW-0143">Chaperone</keyword>
<evidence type="ECO:0000313" key="6">
    <source>
        <dbReference type="Proteomes" id="UP001140293"/>
    </source>
</evidence>
<feature type="compositionally biased region" description="Polar residues" evidence="4">
    <location>
        <begin position="493"/>
        <end position="511"/>
    </location>
</feature>
<dbReference type="RefSeq" id="WP_264016222.1">
    <property type="nucleotide sequence ID" value="NZ_JACKSJ010000269.1"/>
</dbReference>
<reference evidence="5" key="1">
    <citation type="submission" date="2020-07" db="EMBL/GenBank/DDBJ databases">
        <authorList>
            <person name="Pettersson B.M.F."/>
            <person name="Behra P.R.K."/>
            <person name="Ramesh M."/>
            <person name="Das S."/>
            <person name="Dasgupta S."/>
            <person name="Kirsebom L.A."/>
        </authorList>
    </citation>
    <scope>NUCLEOTIDE SEQUENCE</scope>
    <source>
        <strain evidence="5">DSM 44615</strain>
    </source>
</reference>
<keyword evidence="2" id="KW-0067">ATP-binding</keyword>
<dbReference type="PANTHER" id="PTHR42749:SF1">
    <property type="entry name" value="CELL SHAPE-DETERMINING PROTEIN MREB"/>
    <property type="match status" value="1"/>
</dbReference>
<dbReference type="SUPFAM" id="SSF53067">
    <property type="entry name" value="Actin-like ATPase domain"/>
    <property type="match status" value="1"/>
</dbReference>
<dbReference type="GO" id="GO:0140662">
    <property type="term" value="F:ATP-dependent protein folding chaperone"/>
    <property type="evidence" value="ECO:0007669"/>
    <property type="project" value="InterPro"/>
</dbReference>
<dbReference type="EMBL" id="JACKSJ010000269">
    <property type="protein sequence ID" value="MCV7174047.1"/>
    <property type="molecule type" value="Genomic_DNA"/>
</dbReference>
<dbReference type="GO" id="GO:0005524">
    <property type="term" value="F:ATP binding"/>
    <property type="evidence" value="ECO:0007669"/>
    <property type="project" value="UniProtKB-KW"/>
</dbReference>
<dbReference type="PANTHER" id="PTHR42749">
    <property type="entry name" value="CELL SHAPE-DETERMINING PROTEIN MREB"/>
    <property type="match status" value="1"/>
</dbReference>
<dbReference type="InterPro" id="IPR043129">
    <property type="entry name" value="ATPase_NBD"/>
</dbReference>
<feature type="compositionally biased region" description="Pro residues" evidence="4">
    <location>
        <begin position="589"/>
        <end position="612"/>
    </location>
</feature>